<evidence type="ECO:0000256" key="1">
    <source>
        <dbReference type="ARBA" id="ARBA00004418"/>
    </source>
</evidence>
<dbReference type="PIRSF" id="PIRSF039026">
    <property type="entry name" value="SiaP"/>
    <property type="match status" value="1"/>
</dbReference>
<name>A0AAP2CTH3_9RHOB</name>
<comment type="caution">
    <text evidence="7">The sequence shown here is derived from an EMBL/GenBank/DDBJ whole genome shotgun (WGS) entry which is preliminary data.</text>
</comment>
<feature type="binding site" evidence="4">
    <location>
        <position position="171"/>
    </location>
    <ligand>
        <name>substrate</name>
    </ligand>
</feature>
<feature type="binding site" evidence="4">
    <location>
        <position position="150"/>
    </location>
    <ligand>
        <name>substrate</name>
    </ligand>
</feature>
<dbReference type="GO" id="GO:0031317">
    <property type="term" value="C:tripartite ATP-independent periplasmic transporter complex"/>
    <property type="evidence" value="ECO:0007669"/>
    <property type="project" value="InterPro"/>
</dbReference>
<dbReference type="InterPro" id="IPR038404">
    <property type="entry name" value="TRAP_DctP_sf"/>
</dbReference>
<evidence type="ECO:0000256" key="2">
    <source>
        <dbReference type="ARBA" id="ARBA00022729"/>
    </source>
</evidence>
<evidence type="ECO:0000313" key="8">
    <source>
        <dbReference type="Proteomes" id="UP001315686"/>
    </source>
</evidence>
<feature type="chain" id="PRO_5042948849" evidence="6">
    <location>
        <begin position="27"/>
        <end position="345"/>
    </location>
</feature>
<sequence>MKGRNLMKTTLIAAGLAGLTATAGLADSFTLQSAFPGLPVLDPTAKRFVENVGALTGGEVDFDYLLAGELSPPTEIFDNVSVGAIDAAWSYAAFAAGKEPAAALFGSVPFGGDPLSYISWLHHGGGLELWQEIYAPYNVVPMACGVILSEAAGWYTSEINSPEDLRGMNIRIGGLGGEILGKLGANASGIPAGEIATSLETGRLDATELSFPMVDVLMGFDDVAKNYYFPGWHQPAGFIEFYINKDKWEGLSDQQRSAIEISCADANLYAMGLAAGAQGEALEKFRANGVDVKRFPDSVLEALRAAADEVYAENAASDPMFARVIESYRAYAADYNEYQALSSLE</sequence>
<evidence type="ECO:0000256" key="3">
    <source>
        <dbReference type="ARBA" id="ARBA00022764"/>
    </source>
</evidence>
<dbReference type="EMBL" id="JADQAZ010000004">
    <property type="protein sequence ID" value="MBT0959435.1"/>
    <property type="molecule type" value="Genomic_DNA"/>
</dbReference>
<feature type="binding site" evidence="5">
    <location>
        <position position="209"/>
    </location>
    <ligand>
        <name>Na(+)</name>
        <dbReference type="ChEBI" id="CHEBI:29101"/>
    </ligand>
</feature>
<accession>A0AAP2CTH3</accession>
<dbReference type="GO" id="GO:0046872">
    <property type="term" value="F:metal ion binding"/>
    <property type="evidence" value="ECO:0007669"/>
    <property type="project" value="UniProtKB-KW"/>
</dbReference>
<dbReference type="Pfam" id="PF03480">
    <property type="entry name" value="DctP"/>
    <property type="match status" value="1"/>
</dbReference>
<dbReference type="GO" id="GO:0055085">
    <property type="term" value="P:transmembrane transport"/>
    <property type="evidence" value="ECO:0007669"/>
    <property type="project" value="InterPro"/>
</dbReference>
<dbReference type="PANTHER" id="PTHR33376">
    <property type="match status" value="1"/>
</dbReference>
<evidence type="ECO:0000256" key="4">
    <source>
        <dbReference type="PIRSR" id="PIRSR039026-1"/>
    </source>
</evidence>
<dbReference type="Gene3D" id="3.40.190.10">
    <property type="entry name" value="Periplasmic binding protein-like II"/>
    <property type="match status" value="1"/>
</dbReference>
<dbReference type="PANTHER" id="PTHR33376:SF5">
    <property type="entry name" value="EXTRACYTOPLASMIC SOLUTE RECEPTOR PROTEIN"/>
    <property type="match status" value="1"/>
</dbReference>
<organism evidence="7 8">
    <name type="scientific">Harenicola maris</name>
    <dbReference type="NCBI Taxonomy" id="2841044"/>
    <lineage>
        <taxon>Bacteria</taxon>
        <taxon>Pseudomonadati</taxon>
        <taxon>Pseudomonadota</taxon>
        <taxon>Alphaproteobacteria</taxon>
        <taxon>Rhodobacterales</taxon>
        <taxon>Paracoccaceae</taxon>
        <taxon>Harenicola</taxon>
    </lineage>
</organism>
<keyword evidence="8" id="KW-1185">Reference proteome</keyword>
<evidence type="ECO:0000313" key="7">
    <source>
        <dbReference type="EMBL" id="MBT0959435.1"/>
    </source>
</evidence>
<comment type="subcellular location">
    <subcellularLocation>
        <location evidence="1">Periplasm</location>
    </subcellularLocation>
</comment>
<dbReference type="Proteomes" id="UP001315686">
    <property type="component" value="Unassembled WGS sequence"/>
</dbReference>
<dbReference type="CDD" id="cd13604">
    <property type="entry name" value="PBP2_TRAP_ketoacid_lactate_like"/>
    <property type="match status" value="1"/>
</dbReference>
<keyword evidence="2 6" id="KW-0732">Signal</keyword>
<feature type="binding site" evidence="5">
    <location>
        <position position="234"/>
    </location>
    <ligand>
        <name>substrate</name>
    </ligand>
</feature>
<dbReference type="Gene3D" id="3.40.190.170">
    <property type="entry name" value="Bacterial extracellular solute-binding protein, family 7"/>
    <property type="match status" value="1"/>
</dbReference>
<gene>
    <name evidence="7" type="ORF">IV417_18750</name>
</gene>
<keyword evidence="3" id="KW-0574">Periplasm</keyword>
<protein>
    <submittedName>
        <fullName evidence="7">TRAP transporter substrate-binding protein</fullName>
    </submittedName>
</protein>
<dbReference type="InterPro" id="IPR026289">
    <property type="entry name" value="SBP_TakP-like"/>
</dbReference>
<dbReference type="AlphaFoldDB" id="A0AAP2CTH3"/>
<dbReference type="GO" id="GO:0042597">
    <property type="term" value="C:periplasmic space"/>
    <property type="evidence" value="ECO:0007669"/>
    <property type="project" value="UniProtKB-SubCell"/>
</dbReference>
<proteinExistence type="predicted"/>
<keyword evidence="5" id="KW-0479">Metal-binding</keyword>
<reference evidence="7 8" key="1">
    <citation type="journal article" date="2021" name="Arch. Microbiol.">
        <title>Harenicola maris gen. nov., sp. nov. isolated from the Sea of Japan shallow sediments.</title>
        <authorList>
            <person name="Romanenko L.A."/>
            <person name="Kurilenko V.V."/>
            <person name="Chernysheva N.Y."/>
            <person name="Tekutyeva L.A."/>
            <person name="Velansky P.V."/>
            <person name="Svetashev V.I."/>
            <person name="Isaeva M.P."/>
        </authorList>
    </citation>
    <scope>NUCLEOTIDE SEQUENCE [LARGE SCALE GENOMIC DNA]</scope>
    <source>
        <strain evidence="7 8">KMM 3653</strain>
    </source>
</reference>
<feature type="signal peptide" evidence="6">
    <location>
        <begin position="1"/>
        <end position="26"/>
    </location>
</feature>
<dbReference type="InterPro" id="IPR018389">
    <property type="entry name" value="DctP_fam"/>
</dbReference>
<feature type="binding site" evidence="5">
    <location>
        <position position="208"/>
    </location>
    <ligand>
        <name>substrate</name>
    </ligand>
</feature>
<evidence type="ECO:0000256" key="6">
    <source>
        <dbReference type="SAM" id="SignalP"/>
    </source>
</evidence>
<evidence type="ECO:0000256" key="5">
    <source>
        <dbReference type="PIRSR" id="PIRSR039026-2"/>
    </source>
</evidence>